<reference evidence="1 2" key="1">
    <citation type="submission" date="2019-04" db="EMBL/GenBank/DDBJ databases">
        <title>Chromosome genome assembly for Takifugu flavidus.</title>
        <authorList>
            <person name="Xiao S."/>
        </authorList>
    </citation>
    <scope>NUCLEOTIDE SEQUENCE [LARGE SCALE GENOMIC DNA]</scope>
    <source>
        <strain evidence="1">HTHZ2018</strain>
        <tissue evidence="1">Muscle</tissue>
    </source>
</reference>
<dbReference type="InterPro" id="IPR008042">
    <property type="entry name" value="Retrotrans_Pao"/>
</dbReference>
<evidence type="ECO:0000313" key="1">
    <source>
        <dbReference type="EMBL" id="TWW54786.1"/>
    </source>
</evidence>
<keyword evidence="2" id="KW-1185">Reference proteome</keyword>
<gene>
    <name evidence="1" type="ORF">D4764_0220110</name>
</gene>
<dbReference type="AlphaFoldDB" id="A0A5C6MI33"/>
<dbReference type="InterPro" id="IPR043502">
    <property type="entry name" value="DNA/RNA_pol_sf"/>
</dbReference>
<dbReference type="PANTHER" id="PTHR47331:SF3">
    <property type="match status" value="1"/>
</dbReference>
<dbReference type="Pfam" id="PF05380">
    <property type="entry name" value="Peptidase_A17"/>
    <property type="match status" value="1"/>
</dbReference>
<sequence>MSVVPGSAKQEVCGYTGAGETDCWLPVVPVKVKSRNSGRSIETYAFMDPGSTAMFCTADLRKKLNEKGKLTRISLSTMGENNAGEQKLITSYLLTDLEVCNLEGEEYLQLLKVFRHSNIPVQRENIPSQQHLQKWSYLSDVNLPHINANVGLLIGANNSKLMEPWHVINSQEEGPYAVKTVLGWMVCGPVTNENTLFRGKTAYYGVNRVAVEEVEQLLIQQYNKDFPERLYDDKEEMSQEDKLFMQSVQKTTKFTDGHYCVGLPLRDKDVKMANNRCVAEQRAAGLKRKLMKNKEFLEDYRRFMDTILEKGYAMEVPQDQLSRDDNRVWYVPHHGVYHLKKKKIRVVFDCNATFQDVSLNGQLMQGPDLTNMLIGALMRFREEPIAMMADIESMFYQVRVPGTDADLLRFLWWPNGDLSTPVKEYRMVVHLFGATSSPSVASYALRRTAEDRRGTAAPEAVETVLRNFYVDDCLKSVATEEEAVALVKSLRDLCAEGGFSLTKWVSNSRRVLSSIPAELRATELKDLDLAQDDLPTERALGVQWCTEDDTCTYRIKSQDKPKTRRGILSVVNSTYDPLGFLVPLILPAKLLMRDLCKEKLGWDEEFSDSRTERWYKWLEDLTLVSGFSMSRCVKPKNFGTTKVARLHHFSDASEVAYGTASYLVLENDKGRIHCSLAMGKSRVSPLKQITVPRLELTAAVVAVKVDRMLQEEMQIPLQQSIFWTDSTTVLKYIDSETARYKTFVANRITLIREATKPSQWRYVRTSQNPADKATRGLKARSLMQDRDWINGPQFLLQPESEWPQRPENMNQNMQNDPEVKTITVNTITIDEKFDCMSKLLQYYDSWNRLKRAVAWIMEVRKLLIHLKNKRKEFLSETSQSEKDPEKQKVIVQQNMEKYRSTMERRSVTFEQLMTAEAEIIRYSQSQCFPEEIRALCSNKPVKKSSQLYRLDPKMAS</sequence>
<accession>A0A5C6MI33</accession>
<dbReference type="PANTHER" id="PTHR47331">
    <property type="entry name" value="PHD-TYPE DOMAIN-CONTAINING PROTEIN"/>
    <property type="match status" value="1"/>
</dbReference>
<proteinExistence type="predicted"/>
<name>A0A5C6MI33_9TELE</name>
<protein>
    <recommendedName>
        <fullName evidence="3">Peptidase aspartic putative domain-containing protein</fullName>
    </recommendedName>
</protein>
<dbReference type="Proteomes" id="UP000324091">
    <property type="component" value="Unassembled WGS sequence"/>
</dbReference>
<dbReference type="EMBL" id="RHFK02000095">
    <property type="protein sequence ID" value="TWW54786.1"/>
    <property type="molecule type" value="Genomic_DNA"/>
</dbReference>
<dbReference type="CDD" id="cd01644">
    <property type="entry name" value="RT_pepA17"/>
    <property type="match status" value="1"/>
</dbReference>
<evidence type="ECO:0008006" key="3">
    <source>
        <dbReference type="Google" id="ProtNLM"/>
    </source>
</evidence>
<evidence type="ECO:0000313" key="2">
    <source>
        <dbReference type="Proteomes" id="UP000324091"/>
    </source>
</evidence>
<comment type="caution">
    <text evidence="1">The sequence shown here is derived from an EMBL/GenBank/DDBJ whole genome shotgun (WGS) entry which is preliminary data.</text>
</comment>
<dbReference type="SUPFAM" id="SSF56672">
    <property type="entry name" value="DNA/RNA polymerases"/>
    <property type="match status" value="1"/>
</dbReference>
<organism evidence="1 2">
    <name type="scientific">Takifugu flavidus</name>
    <name type="common">sansaifugu</name>
    <dbReference type="NCBI Taxonomy" id="433684"/>
    <lineage>
        <taxon>Eukaryota</taxon>
        <taxon>Metazoa</taxon>
        <taxon>Chordata</taxon>
        <taxon>Craniata</taxon>
        <taxon>Vertebrata</taxon>
        <taxon>Euteleostomi</taxon>
        <taxon>Actinopterygii</taxon>
        <taxon>Neopterygii</taxon>
        <taxon>Teleostei</taxon>
        <taxon>Neoteleostei</taxon>
        <taxon>Acanthomorphata</taxon>
        <taxon>Eupercaria</taxon>
        <taxon>Tetraodontiformes</taxon>
        <taxon>Tetradontoidea</taxon>
        <taxon>Tetraodontidae</taxon>
        <taxon>Takifugu</taxon>
    </lineage>
</organism>